<dbReference type="Pfam" id="PF03140">
    <property type="entry name" value="DUF247"/>
    <property type="match status" value="1"/>
</dbReference>
<comment type="caution">
    <text evidence="3">The sequence shown here is derived from an EMBL/GenBank/DDBJ whole genome shotgun (WGS) entry which is preliminary data.</text>
</comment>
<dbReference type="PANTHER" id="PTHR31170">
    <property type="entry name" value="BNAC04G53230D PROTEIN"/>
    <property type="match status" value="1"/>
</dbReference>
<dbReference type="PANTHER" id="PTHR31170:SF25">
    <property type="entry name" value="BNAA09G04570D PROTEIN"/>
    <property type="match status" value="1"/>
</dbReference>
<keyword evidence="2" id="KW-1133">Transmembrane helix</keyword>
<dbReference type="InterPro" id="IPR004158">
    <property type="entry name" value="DUF247_pln"/>
</dbReference>
<keyword evidence="2" id="KW-0472">Membrane</keyword>
<keyword evidence="4" id="KW-1185">Reference proteome</keyword>
<evidence type="ECO:0000313" key="4">
    <source>
        <dbReference type="Proteomes" id="UP000623129"/>
    </source>
</evidence>
<dbReference type="Proteomes" id="UP000623129">
    <property type="component" value="Unassembled WGS sequence"/>
</dbReference>
<gene>
    <name evidence="3" type="ORF">FCM35_KLT18742</name>
</gene>
<reference evidence="3" key="1">
    <citation type="submission" date="2020-01" db="EMBL/GenBank/DDBJ databases">
        <title>Genome sequence of Kobresia littledalei, the first chromosome-level genome in the family Cyperaceae.</title>
        <authorList>
            <person name="Qu G."/>
        </authorList>
    </citation>
    <scope>NUCLEOTIDE SEQUENCE</scope>
    <source>
        <strain evidence="3">C.B.Clarke</strain>
        <tissue evidence="3">Leaf</tissue>
    </source>
</reference>
<sequence>MDKRSKGSTTERLLGPPTPSPSGSPSLPPISFSGDVMSTKRRQWSSGPPNPGSMRYRTGRLSSPIPPPSPSASSTVSSKDIFTDGYFDDITPVGQLSQPDVHLNPMWPDTVINLIKRSTSDPHQGDPSTIHRVPHEFRKAIDDPYSPKVVCLGPYFHSYRHSPSLKHMQDNKWRCLQSLIYRYGGLSEPGKASILTQRCMILMKAVDAQLRQSYSDSISLDNEELAEIMVLDGCFLLHLLLRHAPSGMMKEESLQELEQGQNHTSISSNRPWVWNMVMYDLLLVENQIPFFVVEILFDIFKTKHDEKIDLLACMLNLFSEIQPHGIYIEDISLLRNRGFHIHHFLHAYYLSLIPQVNQKEYSSSVSPPLLSPIYIESTIGLSKLLEEGIRIKNKKKSTSFMDISFKNGVMTIPTLQIHDYSIRLFQNIIAYEQCEHDNMGYVSGYVAFMQGLIDIPNDMKTMNSNGIIVDRRSTDQLENGFFGNFGDLISISSEDGYMRGLYWELNRYRGSRNDNRWISCMHQHFRSSAVVFSAGALVLFLLVTNILLAYFSAFSCGQSKK</sequence>
<proteinExistence type="predicted"/>
<dbReference type="EMBL" id="SWLB01000006">
    <property type="protein sequence ID" value="KAF3338155.1"/>
    <property type="molecule type" value="Genomic_DNA"/>
</dbReference>
<dbReference type="AlphaFoldDB" id="A0A833R4C1"/>
<dbReference type="OrthoDB" id="1936937at2759"/>
<protein>
    <submittedName>
        <fullName evidence="3">Uncharacterized protein</fullName>
    </submittedName>
</protein>
<organism evidence="3 4">
    <name type="scientific">Carex littledalei</name>
    <dbReference type="NCBI Taxonomy" id="544730"/>
    <lineage>
        <taxon>Eukaryota</taxon>
        <taxon>Viridiplantae</taxon>
        <taxon>Streptophyta</taxon>
        <taxon>Embryophyta</taxon>
        <taxon>Tracheophyta</taxon>
        <taxon>Spermatophyta</taxon>
        <taxon>Magnoliopsida</taxon>
        <taxon>Liliopsida</taxon>
        <taxon>Poales</taxon>
        <taxon>Cyperaceae</taxon>
        <taxon>Cyperoideae</taxon>
        <taxon>Cariceae</taxon>
        <taxon>Carex</taxon>
        <taxon>Carex subgen. Euthyceras</taxon>
    </lineage>
</organism>
<evidence type="ECO:0000313" key="3">
    <source>
        <dbReference type="EMBL" id="KAF3338155.1"/>
    </source>
</evidence>
<name>A0A833R4C1_9POAL</name>
<feature type="region of interest" description="Disordered" evidence="1">
    <location>
        <begin position="1"/>
        <end position="77"/>
    </location>
</feature>
<evidence type="ECO:0000256" key="1">
    <source>
        <dbReference type="SAM" id="MobiDB-lite"/>
    </source>
</evidence>
<feature type="compositionally biased region" description="Pro residues" evidence="1">
    <location>
        <begin position="16"/>
        <end position="28"/>
    </location>
</feature>
<keyword evidence="2" id="KW-0812">Transmembrane</keyword>
<feature type="transmembrane region" description="Helical" evidence="2">
    <location>
        <begin position="529"/>
        <end position="551"/>
    </location>
</feature>
<accession>A0A833R4C1</accession>
<evidence type="ECO:0000256" key="2">
    <source>
        <dbReference type="SAM" id="Phobius"/>
    </source>
</evidence>